<evidence type="ECO:0000256" key="1">
    <source>
        <dbReference type="ARBA" id="ARBA00001974"/>
    </source>
</evidence>
<dbReference type="PANTHER" id="PTHR11530">
    <property type="entry name" value="D-AMINO ACID OXIDASE"/>
    <property type="match status" value="1"/>
</dbReference>
<protein>
    <recommendedName>
        <fullName evidence="7">FAD dependent oxidoreductase domain-containing protein</fullName>
    </recommendedName>
</protein>
<dbReference type="GO" id="GO:0019478">
    <property type="term" value="P:D-amino acid catabolic process"/>
    <property type="evidence" value="ECO:0007669"/>
    <property type="project" value="TreeGrafter"/>
</dbReference>
<evidence type="ECO:0000313" key="9">
    <source>
        <dbReference type="Proteomes" id="UP001153714"/>
    </source>
</evidence>
<evidence type="ECO:0000259" key="7">
    <source>
        <dbReference type="Pfam" id="PF01266"/>
    </source>
</evidence>
<dbReference type="InterPro" id="IPR006076">
    <property type="entry name" value="FAD-dep_OxRdtase"/>
</dbReference>
<name>A0A9N9R6T0_9NEOP</name>
<dbReference type="OrthoDB" id="2015447at2759"/>
<comment type="subcellular location">
    <subcellularLocation>
        <location evidence="2">Peroxisome matrix</location>
    </subcellularLocation>
</comment>
<evidence type="ECO:0000313" key="8">
    <source>
        <dbReference type="EMBL" id="CAG9790777.1"/>
    </source>
</evidence>
<dbReference type="GO" id="GO:0005782">
    <property type="term" value="C:peroxisomal matrix"/>
    <property type="evidence" value="ECO:0007669"/>
    <property type="project" value="UniProtKB-SubCell"/>
</dbReference>
<dbReference type="AlphaFoldDB" id="A0A9N9R6T0"/>
<proteinExistence type="inferred from homology"/>
<evidence type="ECO:0000256" key="4">
    <source>
        <dbReference type="ARBA" id="ARBA00022630"/>
    </source>
</evidence>
<evidence type="ECO:0000256" key="5">
    <source>
        <dbReference type="ARBA" id="ARBA00022827"/>
    </source>
</evidence>
<organism evidence="8 9">
    <name type="scientific">Diatraea saccharalis</name>
    <name type="common">sugarcane borer</name>
    <dbReference type="NCBI Taxonomy" id="40085"/>
    <lineage>
        <taxon>Eukaryota</taxon>
        <taxon>Metazoa</taxon>
        <taxon>Ecdysozoa</taxon>
        <taxon>Arthropoda</taxon>
        <taxon>Hexapoda</taxon>
        <taxon>Insecta</taxon>
        <taxon>Pterygota</taxon>
        <taxon>Neoptera</taxon>
        <taxon>Endopterygota</taxon>
        <taxon>Lepidoptera</taxon>
        <taxon>Glossata</taxon>
        <taxon>Ditrysia</taxon>
        <taxon>Pyraloidea</taxon>
        <taxon>Crambidae</taxon>
        <taxon>Crambinae</taxon>
        <taxon>Diatraea</taxon>
    </lineage>
</organism>
<evidence type="ECO:0000256" key="2">
    <source>
        <dbReference type="ARBA" id="ARBA00004253"/>
    </source>
</evidence>
<dbReference type="GO" id="GO:0003884">
    <property type="term" value="F:D-amino-acid oxidase activity"/>
    <property type="evidence" value="ECO:0007669"/>
    <property type="project" value="InterPro"/>
</dbReference>
<gene>
    <name evidence="8" type="ORF">DIATSA_LOCUS8431</name>
</gene>
<keyword evidence="4" id="KW-0285">Flavoprotein</keyword>
<comment type="cofactor">
    <cofactor evidence="1">
        <name>FAD</name>
        <dbReference type="ChEBI" id="CHEBI:57692"/>
    </cofactor>
</comment>
<comment type="similarity">
    <text evidence="3">Belongs to the DAMOX/DASOX family.</text>
</comment>
<keyword evidence="6" id="KW-0560">Oxidoreductase</keyword>
<dbReference type="SUPFAM" id="SSF51971">
    <property type="entry name" value="Nucleotide-binding domain"/>
    <property type="match status" value="1"/>
</dbReference>
<accession>A0A9N9R6T0</accession>
<keyword evidence="5" id="KW-0274">FAD</keyword>
<keyword evidence="9" id="KW-1185">Reference proteome</keyword>
<evidence type="ECO:0000256" key="3">
    <source>
        <dbReference type="ARBA" id="ARBA00006730"/>
    </source>
</evidence>
<dbReference type="InterPro" id="IPR023209">
    <property type="entry name" value="DAO"/>
</dbReference>
<dbReference type="EMBL" id="OU893334">
    <property type="protein sequence ID" value="CAG9790777.1"/>
    <property type="molecule type" value="Genomic_DNA"/>
</dbReference>
<sequence>MVKVVIIGAGINGLACAIKIQEHYKNSEVVVLSREFSPNTTGDGSGGLWYPYLCGTTSQRLLNKWGSATYNFLYELWFQGGYDICAIPIYYFFPETSGQVKPEWAESVLGYEALNERHLEYYNQLHNSKYGGGIRFTTFVLHPASFLKYLKERFERANGKVIFGDVTSLHDPLLEEYDVVVNCAGLGARHLVPDNRVYPIRGQVTKFWYTQCCSKKKKLRVHALNQCFSKGGSQRLRVQSES</sequence>
<dbReference type="Pfam" id="PF01266">
    <property type="entry name" value="DAO"/>
    <property type="match status" value="1"/>
</dbReference>
<dbReference type="GO" id="GO:0071949">
    <property type="term" value="F:FAD binding"/>
    <property type="evidence" value="ECO:0007669"/>
    <property type="project" value="InterPro"/>
</dbReference>
<dbReference type="Gene3D" id="3.40.50.720">
    <property type="entry name" value="NAD(P)-binding Rossmann-like Domain"/>
    <property type="match status" value="2"/>
</dbReference>
<evidence type="ECO:0000256" key="6">
    <source>
        <dbReference type="ARBA" id="ARBA00023002"/>
    </source>
</evidence>
<dbReference type="PANTHER" id="PTHR11530:SF11">
    <property type="entry name" value="D-ASPARTATE OXIDASE"/>
    <property type="match status" value="1"/>
</dbReference>
<dbReference type="Proteomes" id="UP001153714">
    <property type="component" value="Chromosome 3"/>
</dbReference>
<reference evidence="8" key="2">
    <citation type="submission" date="2022-10" db="EMBL/GenBank/DDBJ databases">
        <authorList>
            <consortium name="ENA_rothamsted_submissions"/>
            <consortium name="culmorum"/>
            <person name="King R."/>
        </authorList>
    </citation>
    <scope>NUCLEOTIDE SEQUENCE</scope>
</reference>
<feature type="domain" description="FAD dependent oxidoreductase" evidence="7">
    <location>
        <begin position="3"/>
        <end position="207"/>
    </location>
</feature>
<reference evidence="8" key="1">
    <citation type="submission" date="2021-12" db="EMBL/GenBank/DDBJ databases">
        <authorList>
            <person name="King R."/>
        </authorList>
    </citation>
    <scope>NUCLEOTIDE SEQUENCE</scope>
</reference>